<evidence type="ECO:0000256" key="8">
    <source>
        <dbReference type="ARBA" id="ARBA00023251"/>
    </source>
</evidence>
<evidence type="ECO:0000256" key="5">
    <source>
        <dbReference type="ARBA" id="ARBA00022692"/>
    </source>
</evidence>
<evidence type="ECO:0000256" key="4">
    <source>
        <dbReference type="ARBA" id="ARBA00022475"/>
    </source>
</evidence>
<evidence type="ECO:0000256" key="1">
    <source>
        <dbReference type="ARBA" id="ARBA00004651"/>
    </source>
</evidence>
<evidence type="ECO:0000256" key="7">
    <source>
        <dbReference type="ARBA" id="ARBA00023136"/>
    </source>
</evidence>
<dbReference type="Pfam" id="PF00893">
    <property type="entry name" value="Multi_Drug_Res"/>
    <property type="match status" value="1"/>
</dbReference>
<sequence length="126" mass="12915">MGWPILVLSAVFEAVWATALGESHGFTRPVPTVVFAVALALSMIGLAVATRRIPIGVAYAVWIGIGAALTVGFAMVTGAEAATVGKVTFLVGIVGCVIGLKFAKAPAGHARSGEVDRNLASPVRMR</sequence>
<evidence type="ECO:0000313" key="12">
    <source>
        <dbReference type="Proteomes" id="UP000252586"/>
    </source>
</evidence>
<evidence type="ECO:0000256" key="6">
    <source>
        <dbReference type="ARBA" id="ARBA00022989"/>
    </source>
</evidence>
<dbReference type="PANTHER" id="PTHR30561:SF0">
    <property type="entry name" value="GUANIDINIUM EXPORTER"/>
    <property type="match status" value="1"/>
</dbReference>
<evidence type="ECO:0000256" key="2">
    <source>
        <dbReference type="ARBA" id="ARBA00007822"/>
    </source>
</evidence>
<dbReference type="InterPro" id="IPR045324">
    <property type="entry name" value="Small_multidrug_res"/>
</dbReference>
<keyword evidence="4" id="KW-1003">Cell membrane</keyword>
<dbReference type="Proteomes" id="UP000252586">
    <property type="component" value="Unassembled WGS sequence"/>
</dbReference>
<gene>
    <name evidence="11" type="ORF">DFR74_102597</name>
</gene>
<feature type="transmembrane region" description="Helical" evidence="10">
    <location>
        <begin position="57"/>
        <end position="77"/>
    </location>
</feature>
<organism evidence="11 12">
    <name type="scientific">Nocardia puris</name>
    <dbReference type="NCBI Taxonomy" id="208602"/>
    <lineage>
        <taxon>Bacteria</taxon>
        <taxon>Bacillati</taxon>
        <taxon>Actinomycetota</taxon>
        <taxon>Actinomycetes</taxon>
        <taxon>Mycobacteriales</taxon>
        <taxon>Nocardiaceae</taxon>
        <taxon>Nocardia</taxon>
    </lineage>
</organism>
<keyword evidence="5 9" id="KW-0812">Transmembrane</keyword>
<keyword evidence="8" id="KW-0046">Antibiotic resistance</keyword>
<dbReference type="GO" id="GO:0005886">
    <property type="term" value="C:plasma membrane"/>
    <property type="evidence" value="ECO:0007669"/>
    <property type="project" value="UniProtKB-SubCell"/>
</dbReference>
<dbReference type="InterPro" id="IPR000390">
    <property type="entry name" value="Small_drug/metabolite_transptr"/>
</dbReference>
<keyword evidence="6 10" id="KW-1133">Transmembrane helix</keyword>
<name>A0A366DY21_9NOCA</name>
<dbReference type="PANTHER" id="PTHR30561">
    <property type="entry name" value="SMR FAMILY PROTON-DEPENDENT DRUG EFFLUX TRANSPORTER SUGE"/>
    <property type="match status" value="1"/>
</dbReference>
<comment type="caution">
    <text evidence="11">The sequence shown here is derived from an EMBL/GenBank/DDBJ whole genome shotgun (WGS) entry which is preliminary data.</text>
</comment>
<accession>A0A366DY21</accession>
<dbReference type="EMBL" id="QNRE01000002">
    <property type="protein sequence ID" value="RBO94174.1"/>
    <property type="molecule type" value="Genomic_DNA"/>
</dbReference>
<protein>
    <submittedName>
        <fullName evidence="11">Quaternary ammonium compound-resistance protein SugE</fullName>
    </submittedName>
</protein>
<dbReference type="GO" id="GO:0046677">
    <property type="term" value="P:response to antibiotic"/>
    <property type="evidence" value="ECO:0007669"/>
    <property type="project" value="UniProtKB-KW"/>
</dbReference>
<dbReference type="AlphaFoldDB" id="A0A366DY21"/>
<feature type="transmembrane region" description="Helical" evidence="10">
    <location>
        <begin position="33"/>
        <end position="50"/>
    </location>
</feature>
<dbReference type="GO" id="GO:0022857">
    <property type="term" value="F:transmembrane transporter activity"/>
    <property type="evidence" value="ECO:0007669"/>
    <property type="project" value="InterPro"/>
</dbReference>
<evidence type="ECO:0000313" key="11">
    <source>
        <dbReference type="EMBL" id="RBO94174.1"/>
    </source>
</evidence>
<keyword evidence="3" id="KW-0813">Transport</keyword>
<dbReference type="Gene3D" id="1.10.3730.20">
    <property type="match status" value="1"/>
</dbReference>
<dbReference type="OrthoDB" id="21828at2"/>
<keyword evidence="12" id="KW-1185">Reference proteome</keyword>
<keyword evidence="7 10" id="KW-0472">Membrane</keyword>
<dbReference type="RefSeq" id="WP_067501211.1">
    <property type="nucleotide sequence ID" value="NZ_CP107943.1"/>
</dbReference>
<comment type="similarity">
    <text evidence="2">Belongs to the drug/metabolite transporter (DMT) superfamily. Small multidrug resistance (SMR) (TC 2.A.7.1) family. Mmr subfamily.</text>
</comment>
<dbReference type="InterPro" id="IPR037185">
    <property type="entry name" value="EmrE-like"/>
</dbReference>
<evidence type="ECO:0000256" key="3">
    <source>
        <dbReference type="ARBA" id="ARBA00022448"/>
    </source>
</evidence>
<evidence type="ECO:0000256" key="10">
    <source>
        <dbReference type="SAM" id="Phobius"/>
    </source>
</evidence>
<dbReference type="SUPFAM" id="SSF103481">
    <property type="entry name" value="Multidrug resistance efflux transporter EmrE"/>
    <property type="match status" value="1"/>
</dbReference>
<feature type="transmembrane region" description="Helical" evidence="10">
    <location>
        <begin position="83"/>
        <end position="103"/>
    </location>
</feature>
<reference evidence="11 12" key="1">
    <citation type="submission" date="2018-06" db="EMBL/GenBank/DDBJ databases">
        <title>Genomic Encyclopedia of Type Strains, Phase IV (KMG-IV): sequencing the most valuable type-strain genomes for metagenomic binning, comparative biology and taxonomic classification.</title>
        <authorList>
            <person name="Goeker M."/>
        </authorList>
    </citation>
    <scope>NUCLEOTIDE SEQUENCE [LARGE SCALE GENOMIC DNA]</scope>
    <source>
        <strain evidence="11 12">DSM 44599</strain>
    </source>
</reference>
<dbReference type="STRING" id="1210090.GCA_001613185_00027"/>
<evidence type="ECO:0000256" key="9">
    <source>
        <dbReference type="RuleBase" id="RU003942"/>
    </source>
</evidence>
<proteinExistence type="inferred from homology"/>
<comment type="subcellular location">
    <subcellularLocation>
        <location evidence="1 9">Cell membrane</location>
        <topology evidence="1 9">Multi-pass membrane protein</topology>
    </subcellularLocation>
</comment>